<dbReference type="SUPFAM" id="SSF55804">
    <property type="entry name" value="Phoshotransferase/anion transport protein"/>
    <property type="match status" value="1"/>
</dbReference>
<feature type="transmembrane region" description="Helical" evidence="9">
    <location>
        <begin position="415"/>
        <end position="433"/>
    </location>
</feature>
<keyword evidence="3 9" id="KW-0813">Transport</keyword>
<dbReference type="EMBL" id="VWYK01006772">
    <property type="protein sequence ID" value="NXR06078.1"/>
    <property type="molecule type" value="Genomic_DNA"/>
</dbReference>
<feature type="transmembrane region" description="Helical" evidence="9">
    <location>
        <begin position="545"/>
        <end position="566"/>
    </location>
</feature>
<dbReference type="PRINTS" id="PR01232">
    <property type="entry name" value="NAHCO3TRSPRT"/>
</dbReference>
<evidence type="ECO:0000256" key="4">
    <source>
        <dbReference type="ARBA" id="ARBA00022475"/>
    </source>
</evidence>
<evidence type="ECO:0000256" key="2">
    <source>
        <dbReference type="ARBA" id="ARBA00010993"/>
    </source>
</evidence>
<reference evidence="12 13" key="1">
    <citation type="submission" date="2019-09" db="EMBL/GenBank/DDBJ databases">
        <title>Bird 10,000 Genomes (B10K) Project - Family phase.</title>
        <authorList>
            <person name="Zhang G."/>
        </authorList>
    </citation>
    <scope>NUCLEOTIDE SEQUENCE [LARGE SCALE GENOMIC DNA]</scope>
    <source>
        <strain evidence="12">B10K-DU-001-42</strain>
        <tissue evidence="12">Muscle</tissue>
    </source>
</reference>
<dbReference type="NCBIfam" id="TIGR00834">
    <property type="entry name" value="ae"/>
    <property type="match status" value="1"/>
</dbReference>
<keyword evidence="6 9" id="KW-1133">Transmembrane helix</keyword>
<dbReference type="GO" id="GO:0008509">
    <property type="term" value="F:monoatomic anion transmembrane transporter activity"/>
    <property type="evidence" value="ECO:0007669"/>
    <property type="project" value="InterPro"/>
</dbReference>
<evidence type="ECO:0000256" key="3">
    <source>
        <dbReference type="ARBA" id="ARBA00022448"/>
    </source>
</evidence>
<dbReference type="InterPro" id="IPR011531">
    <property type="entry name" value="HCO3_transpt-like_TM_dom"/>
</dbReference>
<evidence type="ECO:0000256" key="7">
    <source>
        <dbReference type="ARBA" id="ARBA00023065"/>
    </source>
</evidence>
<dbReference type="GO" id="GO:0008510">
    <property type="term" value="F:sodium:bicarbonate symporter activity"/>
    <property type="evidence" value="ECO:0007669"/>
    <property type="project" value="TreeGrafter"/>
</dbReference>
<keyword evidence="4" id="KW-1003">Cell membrane</keyword>
<dbReference type="InterPro" id="IPR016152">
    <property type="entry name" value="PTrfase/Anion_transptr"/>
</dbReference>
<name>A0A7L2I3D2_9PICI</name>
<dbReference type="GO" id="GO:0051453">
    <property type="term" value="P:regulation of intracellular pH"/>
    <property type="evidence" value="ECO:0007669"/>
    <property type="project" value="TreeGrafter"/>
</dbReference>
<evidence type="ECO:0000256" key="1">
    <source>
        <dbReference type="ARBA" id="ARBA00004554"/>
    </source>
</evidence>
<dbReference type="PANTHER" id="PTHR11453:SF52">
    <property type="entry name" value="ANION EXCHANGE PROTEIN 4"/>
    <property type="match status" value="1"/>
</dbReference>
<evidence type="ECO:0000256" key="5">
    <source>
        <dbReference type="ARBA" id="ARBA00022692"/>
    </source>
</evidence>
<dbReference type="AlphaFoldDB" id="A0A7L2I3D2"/>
<dbReference type="Pfam" id="PF00955">
    <property type="entry name" value="HCO3_cotransp"/>
    <property type="match status" value="1"/>
</dbReference>
<organism evidence="12 13">
    <name type="scientific">Semnornis frantzii</name>
    <dbReference type="NCBI Taxonomy" id="91796"/>
    <lineage>
        <taxon>Eukaryota</taxon>
        <taxon>Metazoa</taxon>
        <taxon>Chordata</taxon>
        <taxon>Craniata</taxon>
        <taxon>Vertebrata</taxon>
        <taxon>Euteleostomi</taxon>
        <taxon>Archelosauria</taxon>
        <taxon>Archosauria</taxon>
        <taxon>Dinosauria</taxon>
        <taxon>Saurischia</taxon>
        <taxon>Theropoda</taxon>
        <taxon>Coelurosauria</taxon>
        <taxon>Aves</taxon>
        <taxon>Neognathae</taxon>
        <taxon>Neoaves</taxon>
        <taxon>Telluraves</taxon>
        <taxon>Coraciimorphae</taxon>
        <taxon>Piciformes</taxon>
        <taxon>Ramphastidae</taxon>
        <taxon>Semnornis</taxon>
    </lineage>
</organism>
<dbReference type="InterPro" id="IPR003024">
    <property type="entry name" value="Na/HCO3_transpt"/>
</dbReference>
<dbReference type="GO" id="GO:0016323">
    <property type="term" value="C:basolateral plasma membrane"/>
    <property type="evidence" value="ECO:0007669"/>
    <property type="project" value="UniProtKB-SubCell"/>
</dbReference>
<evidence type="ECO:0000256" key="8">
    <source>
        <dbReference type="ARBA" id="ARBA00023136"/>
    </source>
</evidence>
<dbReference type="InterPro" id="IPR013769">
    <property type="entry name" value="Band3_cytoplasmic_dom"/>
</dbReference>
<accession>A0A7L2I3D2</accession>
<keyword evidence="7 9" id="KW-0406">Ion transport</keyword>
<feature type="transmembrane region" description="Helical" evidence="9">
    <location>
        <begin position="731"/>
        <end position="750"/>
    </location>
</feature>
<evidence type="ECO:0000259" key="11">
    <source>
        <dbReference type="Pfam" id="PF07565"/>
    </source>
</evidence>
<dbReference type="PRINTS" id="PR01231">
    <property type="entry name" value="HCO3TRNSPORT"/>
</dbReference>
<proteinExistence type="inferred from homology"/>
<protein>
    <recommendedName>
        <fullName evidence="9">Anion exchange protein</fullName>
    </recommendedName>
</protein>
<comment type="caution">
    <text evidence="12">The sequence shown here is derived from an EMBL/GenBank/DDBJ whole genome shotgun (WGS) entry which is preliminary data.</text>
</comment>
<gene>
    <name evidence="12" type="primary">Slc4a4</name>
    <name evidence="12" type="ORF">SEMFRA_R04719</name>
</gene>
<dbReference type="Pfam" id="PF07565">
    <property type="entry name" value="Band_3_cyto"/>
    <property type="match status" value="1"/>
</dbReference>
<feature type="transmembrane region" description="Helical" evidence="9">
    <location>
        <begin position="334"/>
        <end position="354"/>
    </location>
</feature>
<evidence type="ECO:0000313" key="13">
    <source>
        <dbReference type="Proteomes" id="UP000536381"/>
    </source>
</evidence>
<evidence type="ECO:0000256" key="9">
    <source>
        <dbReference type="RuleBase" id="RU362035"/>
    </source>
</evidence>
<comment type="subcellular location">
    <subcellularLocation>
        <location evidence="1">Basolateral cell membrane</location>
        <topology evidence="1">Multi-pass membrane protein</topology>
    </subcellularLocation>
    <subcellularLocation>
        <location evidence="9">Membrane</location>
        <topology evidence="9">Multi-pass membrane protein</topology>
    </subcellularLocation>
</comment>
<dbReference type="InterPro" id="IPR003020">
    <property type="entry name" value="HCO3_transpt_euk"/>
</dbReference>
<feature type="non-terminal residue" evidence="12">
    <location>
        <position position="833"/>
    </location>
</feature>
<dbReference type="GO" id="GO:0005452">
    <property type="term" value="F:solute:inorganic anion antiporter activity"/>
    <property type="evidence" value="ECO:0007669"/>
    <property type="project" value="InterPro"/>
</dbReference>
<evidence type="ECO:0000256" key="6">
    <source>
        <dbReference type="ARBA" id="ARBA00022989"/>
    </source>
</evidence>
<keyword evidence="8 9" id="KW-0472">Membrane</keyword>
<dbReference type="PANTHER" id="PTHR11453">
    <property type="entry name" value="ANION EXCHANGE PROTEIN"/>
    <property type="match status" value="1"/>
</dbReference>
<feature type="transmembrane region" description="Helical" evidence="9">
    <location>
        <begin position="671"/>
        <end position="695"/>
    </location>
</feature>
<dbReference type="Gene3D" id="1.10.287.570">
    <property type="entry name" value="Helical hairpin bin"/>
    <property type="match status" value="1"/>
</dbReference>
<dbReference type="Gene3D" id="3.40.930.10">
    <property type="entry name" value="Mannitol-specific EII, Chain A"/>
    <property type="match status" value="1"/>
</dbReference>
<feature type="transmembrane region" description="Helical" evidence="9">
    <location>
        <begin position="366"/>
        <end position="395"/>
    </location>
</feature>
<dbReference type="FunFam" id="1.10.287.570:FF:000001">
    <property type="entry name" value="Anion exchange protein"/>
    <property type="match status" value="1"/>
</dbReference>
<dbReference type="OrthoDB" id="1735926at2759"/>
<sequence>RWMKFEEKVEDGGRRWSTPHVPALHLHSLFQLRMCLQEGTILLGLDASSFMEIIDQALSGQPEGVGLQPELRQRLAALLLRQPRHQPTGASLRQLVEHGLSPCRGRQGTRPWMAKSCSEPRAQVSETPLEEQLRNPLQKKIPRGTEAAHVAVGEVEFLEQPFTAFIRLRRAVVLGSLAEVALPSRFLFILLGPQAKVKAYHEVGRAMATMLTDEHFQRVAWQAECQEDLMAGMEAFLDELTVLPPGKWNHSARIPPPSCLLSPHRRTTASDWQSHSNGDMAAAAYRASLRHSHSGDELERTGRLFGGLLRDIQRKVPWYSSDFSDALHPQCLSAVLYIYLATVTNAITFGGMLGDATANMQGVLESFLGTALAGSIFCLFSGQPLTILSSTGPVLVFERLLFSFSHDHNLDYLEFRLWIGLWVAFFGVVLVATEASHLVRYFSRFTEEGFCALISLIFIYDSLKKMLSLADTFPINWQFRLDNITSYGCICNLGWHRPKVPVCATSSPPALSSQPPAALAGLSRTQCLDQGGHLLGTSCQYVPDVTLFSFLLFGGTFLSCTVLKLFRSSRYFPAGVRALVSDFAAILTILTSCAVDAALGLETPKLLIPSELKPTNPERGWIILPFRANPWWVCLASVVPAILVTILIFMDQQITAVILNRREYKLQKGAGFHLDLLCVSLLMVVTSATGLPWYVSATVISLAHMESLRKESMSSAPGEHPEFLGIREQRLTGLAVFILMGVSVFMAPILKHVPMPVLYGVFLHMGVAALNSIQLTDRVRLLLMPAKHQPDLAYLRHVPLHKVHLFTFIQLLCLALLWVLKSTVAAILFPVMV</sequence>
<evidence type="ECO:0000259" key="10">
    <source>
        <dbReference type="Pfam" id="PF00955"/>
    </source>
</evidence>
<feature type="non-terminal residue" evidence="12">
    <location>
        <position position="1"/>
    </location>
</feature>
<keyword evidence="13" id="KW-1185">Reference proteome</keyword>
<feature type="domain" description="Bicarbonate transporter-like transmembrane" evidence="10">
    <location>
        <begin position="303"/>
        <end position="833"/>
    </location>
</feature>
<feature type="transmembrane region" description="Helical" evidence="9">
    <location>
        <begin position="805"/>
        <end position="829"/>
    </location>
</feature>
<feature type="transmembrane region" description="Helical" evidence="9">
    <location>
        <begin position="445"/>
        <end position="463"/>
    </location>
</feature>
<evidence type="ECO:0000313" key="12">
    <source>
        <dbReference type="EMBL" id="NXR06078.1"/>
    </source>
</evidence>
<dbReference type="Proteomes" id="UP000536381">
    <property type="component" value="Unassembled WGS sequence"/>
</dbReference>
<feature type="transmembrane region" description="Helical" evidence="9">
    <location>
        <begin position="630"/>
        <end position="650"/>
    </location>
</feature>
<feature type="transmembrane region" description="Helical" evidence="9">
    <location>
        <begin position="578"/>
        <end position="601"/>
    </location>
</feature>
<keyword evidence="5 9" id="KW-0812">Transmembrane</keyword>
<feature type="domain" description="Band 3 cytoplasmic" evidence="11">
    <location>
        <begin position="1"/>
        <end position="249"/>
    </location>
</feature>
<comment type="similarity">
    <text evidence="2 9">Belongs to the anion exchanger (TC 2.A.31) family.</text>
</comment>
<feature type="transmembrane region" description="Helical" evidence="9">
    <location>
        <begin position="757"/>
        <end position="775"/>
    </location>
</feature>